<evidence type="ECO:0000256" key="6">
    <source>
        <dbReference type="SAM" id="MobiDB-lite"/>
    </source>
</evidence>
<evidence type="ECO:0000256" key="1">
    <source>
        <dbReference type="ARBA" id="ARBA00004123"/>
    </source>
</evidence>
<dbReference type="PROSITE" id="PS50896">
    <property type="entry name" value="LISH"/>
    <property type="match status" value="1"/>
</dbReference>
<dbReference type="AlphaFoldDB" id="A0A165MBE9"/>
<keyword evidence="3" id="KW-0677">Repeat</keyword>
<evidence type="ECO:0000313" key="7">
    <source>
        <dbReference type="EMBL" id="KZV99026.1"/>
    </source>
</evidence>
<accession>A0A165MBE9</accession>
<protein>
    <submittedName>
        <fullName evidence="7">WD40 repeat-like protein</fullName>
    </submittedName>
</protein>
<dbReference type="EMBL" id="KV425913">
    <property type="protein sequence ID" value="KZV99026.1"/>
    <property type="molecule type" value="Genomic_DNA"/>
</dbReference>
<gene>
    <name evidence="7" type="ORF">EXIGLDRAFT_763024</name>
</gene>
<dbReference type="InterPro" id="IPR001680">
    <property type="entry name" value="WD40_rpt"/>
</dbReference>
<dbReference type="GO" id="GO:0006357">
    <property type="term" value="P:regulation of transcription by RNA polymerase II"/>
    <property type="evidence" value="ECO:0007669"/>
    <property type="project" value="TreeGrafter"/>
</dbReference>
<dbReference type="GO" id="GO:0034967">
    <property type="term" value="C:Set3 complex"/>
    <property type="evidence" value="ECO:0007669"/>
    <property type="project" value="TreeGrafter"/>
</dbReference>
<dbReference type="InParanoid" id="A0A165MBE9"/>
<dbReference type="OrthoDB" id="1367865at2759"/>
<feature type="repeat" description="WD" evidence="5">
    <location>
        <begin position="387"/>
        <end position="420"/>
    </location>
</feature>
<feature type="compositionally biased region" description="Polar residues" evidence="6">
    <location>
        <begin position="114"/>
        <end position="123"/>
    </location>
</feature>
<evidence type="ECO:0000256" key="2">
    <source>
        <dbReference type="ARBA" id="ARBA00022574"/>
    </source>
</evidence>
<dbReference type="PROSITE" id="PS50294">
    <property type="entry name" value="WD_REPEATS_REGION"/>
    <property type="match status" value="5"/>
</dbReference>
<dbReference type="InterPro" id="IPR006594">
    <property type="entry name" value="LisH"/>
</dbReference>
<dbReference type="Pfam" id="PF00400">
    <property type="entry name" value="WD40"/>
    <property type="match status" value="6"/>
</dbReference>
<evidence type="ECO:0000256" key="3">
    <source>
        <dbReference type="ARBA" id="ARBA00022737"/>
    </source>
</evidence>
<feature type="repeat" description="WD" evidence="5">
    <location>
        <begin position="487"/>
        <end position="528"/>
    </location>
</feature>
<dbReference type="Gene3D" id="2.130.10.10">
    <property type="entry name" value="YVTN repeat-like/Quinoprotein amine dehydrogenase"/>
    <property type="match status" value="1"/>
</dbReference>
<keyword evidence="2 5" id="KW-0853">WD repeat</keyword>
<dbReference type="PROSITE" id="PS00678">
    <property type="entry name" value="WD_REPEATS_1"/>
    <property type="match status" value="3"/>
</dbReference>
<dbReference type="GO" id="GO:0003714">
    <property type="term" value="F:transcription corepressor activity"/>
    <property type="evidence" value="ECO:0007669"/>
    <property type="project" value="InterPro"/>
</dbReference>
<dbReference type="SMART" id="SM00320">
    <property type="entry name" value="WD40"/>
    <property type="match status" value="7"/>
</dbReference>
<comment type="subcellular location">
    <subcellularLocation>
        <location evidence="1">Nucleus</location>
    </subcellularLocation>
</comment>
<dbReference type="Pfam" id="PF08513">
    <property type="entry name" value="LisH"/>
    <property type="match status" value="1"/>
</dbReference>
<evidence type="ECO:0000313" key="8">
    <source>
        <dbReference type="Proteomes" id="UP000077266"/>
    </source>
</evidence>
<dbReference type="InterPro" id="IPR020472">
    <property type="entry name" value="WD40_PAC1"/>
</dbReference>
<feature type="region of interest" description="Disordered" evidence="6">
    <location>
        <begin position="109"/>
        <end position="180"/>
    </location>
</feature>
<dbReference type="FunCoup" id="A0A165MBE9">
    <property type="interactions" value="182"/>
</dbReference>
<feature type="repeat" description="WD" evidence="5">
    <location>
        <begin position="205"/>
        <end position="247"/>
    </location>
</feature>
<dbReference type="PANTHER" id="PTHR22846">
    <property type="entry name" value="WD40 REPEAT PROTEIN"/>
    <property type="match status" value="1"/>
</dbReference>
<dbReference type="PROSITE" id="PS50082">
    <property type="entry name" value="WD_REPEATS_2"/>
    <property type="match status" value="6"/>
</dbReference>
<dbReference type="InterPro" id="IPR045183">
    <property type="entry name" value="Ebi-like"/>
</dbReference>
<evidence type="ECO:0000256" key="4">
    <source>
        <dbReference type="ARBA" id="ARBA00023242"/>
    </source>
</evidence>
<dbReference type="InterPro" id="IPR015943">
    <property type="entry name" value="WD40/YVTN_repeat-like_dom_sf"/>
</dbReference>
<feature type="repeat" description="WD" evidence="5">
    <location>
        <begin position="304"/>
        <end position="345"/>
    </location>
</feature>
<organism evidence="7 8">
    <name type="scientific">Exidia glandulosa HHB12029</name>
    <dbReference type="NCBI Taxonomy" id="1314781"/>
    <lineage>
        <taxon>Eukaryota</taxon>
        <taxon>Fungi</taxon>
        <taxon>Dikarya</taxon>
        <taxon>Basidiomycota</taxon>
        <taxon>Agaricomycotina</taxon>
        <taxon>Agaricomycetes</taxon>
        <taxon>Auriculariales</taxon>
        <taxon>Exidiaceae</taxon>
        <taxon>Exidia</taxon>
    </lineage>
</organism>
<dbReference type="PRINTS" id="PR00320">
    <property type="entry name" value="GPROTEINBRPT"/>
</dbReference>
<dbReference type="STRING" id="1314781.A0A165MBE9"/>
<dbReference type="PANTHER" id="PTHR22846:SF2">
    <property type="entry name" value="F-BOX-LIKE_WD REPEAT-CONTAINING PROTEIN EBI"/>
    <property type="match status" value="1"/>
</dbReference>
<feature type="repeat" description="WD" evidence="5">
    <location>
        <begin position="444"/>
        <end position="486"/>
    </location>
</feature>
<dbReference type="InterPro" id="IPR019775">
    <property type="entry name" value="WD40_repeat_CS"/>
</dbReference>
<dbReference type="Proteomes" id="UP000077266">
    <property type="component" value="Unassembled WGS sequence"/>
</dbReference>
<feature type="repeat" description="WD" evidence="5">
    <location>
        <begin position="261"/>
        <end position="295"/>
    </location>
</feature>
<keyword evidence="8" id="KW-1185">Reference proteome</keyword>
<evidence type="ECO:0000256" key="5">
    <source>
        <dbReference type="PROSITE-ProRule" id="PRU00221"/>
    </source>
</evidence>
<reference evidence="7 8" key="1">
    <citation type="journal article" date="2016" name="Mol. Biol. Evol.">
        <title>Comparative Genomics of Early-Diverging Mushroom-Forming Fungi Provides Insights into the Origins of Lignocellulose Decay Capabilities.</title>
        <authorList>
            <person name="Nagy L.G."/>
            <person name="Riley R."/>
            <person name="Tritt A."/>
            <person name="Adam C."/>
            <person name="Daum C."/>
            <person name="Floudas D."/>
            <person name="Sun H."/>
            <person name="Yadav J.S."/>
            <person name="Pangilinan J."/>
            <person name="Larsson K.H."/>
            <person name="Matsuura K."/>
            <person name="Barry K."/>
            <person name="Labutti K."/>
            <person name="Kuo R."/>
            <person name="Ohm R.A."/>
            <person name="Bhattacharya S.S."/>
            <person name="Shirouzu T."/>
            <person name="Yoshinaga Y."/>
            <person name="Martin F.M."/>
            <person name="Grigoriev I.V."/>
            <person name="Hibbett D.S."/>
        </authorList>
    </citation>
    <scope>NUCLEOTIDE SEQUENCE [LARGE SCALE GENOMIC DNA]</scope>
    <source>
        <strain evidence="7 8">HHB12029</strain>
    </source>
</reference>
<keyword evidence="4" id="KW-0539">Nucleus</keyword>
<sequence length="565" mass="62327">MPVTRKKSLNINYELLAPDINYLVYAYLIDAGFEHAAYNLRSEARLDTTSDKKSHIQRHLLVQLLAKALLYVEVESHYREDGKTVQCTAPFSLLKKHVCSTSPRRTVDLVPMSVNPTPTPDASDSTRDPLKRKGPGRGGSVGGKRGRPSKVQVVGDEDADMEDAQSVPQTPLVPPRETNLIPHELTNGRAAKRFKESNLRPAELIGTHENEVYICAWNPSFPALLATGSRDASVCIWDAGTSQESGKPYETLTDPLANADITCLDWNPEGSLLATGSMDMYLRVWEKSGNMHIHSNLETGGSIPAHNQGPIYSVRFSPSGRLLAACLLDGTVTVWDVKEKRPKIHLKSHRTTCLDVDWRDEFMVATCGSDGQIVLSSLDPSASNLGWRGHQAEINQLRFNGARDMLASCSDDHTTKIWEIPPLLASSTVQELESDTTRLLVCTLNGHQGRVTRVMWSTLDMETVATCSFDSTARLWNAKTGECLRTIEGHTRSCFTACFSPDGYFFASAGGDGSVFVTSVKTGERVAEWKDEDSNVVFDIRCRLVDGKLSLAICVGRQVRLMRVT</sequence>
<dbReference type="InterPro" id="IPR036322">
    <property type="entry name" value="WD40_repeat_dom_sf"/>
</dbReference>
<dbReference type="Gene3D" id="1.20.960.30">
    <property type="match status" value="1"/>
</dbReference>
<dbReference type="SUPFAM" id="SSF50978">
    <property type="entry name" value="WD40 repeat-like"/>
    <property type="match status" value="1"/>
</dbReference>
<proteinExistence type="predicted"/>
<name>A0A165MBE9_EXIGL</name>
<dbReference type="CDD" id="cd00200">
    <property type="entry name" value="WD40"/>
    <property type="match status" value="1"/>
</dbReference>